<name>A0A7X6DIN4_9BURK</name>
<feature type="region of interest" description="Disordered" evidence="1">
    <location>
        <begin position="1"/>
        <end position="25"/>
    </location>
</feature>
<evidence type="ECO:0000313" key="3">
    <source>
        <dbReference type="Proteomes" id="UP000521868"/>
    </source>
</evidence>
<organism evidence="2 3">
    <name type="scientific">Ramlibacter lithotrophicus</name>
    <dbReference type="NCBI Taxonomy" id="2606681"/>
    <lineage>
        <taxon>Bacteria</taxon>
        <taxon>Pseudomonadati</taxon>
        <taxon>Pseudomonadota</taxon>
        <taxon>Betaproteobacteria</taxon>
        <taxon>Burkholderiales</taxon>
        <taxon>Comamonadaceae</taxon>
        <taxon>Ramlibacter</taxon>
    </lineage>
</organism>
<accession>A0A7X6DIN4</accession>
<dbReference type="EMBL" id="VTOX01000008">
    <property type="protein sequence ID" value="NKE67874.1"/>
    <property type="molecule type" value="Genomic_DNA"/>
</dbReference>
<dbReference type="Proteomes" id="UP000521868">
    <property type="component" value="Unassembled WGS sequence"/>
</dbReference>
<evidence type="ECO:0000313" key="2">
    <source>
        <dbReference type="EMBL" id="NKE67874.1"/>
    </source>
</evidence>
<sequence length="148" mass="15398">MASTPALAAGAKAEHDHHAAAPARLSLDHGKKWGTDEALRTGMERIRNAVEPQLAAAHAGKLSPADYAALAGKVENEVAGIVGNCKLEPKADAMLHLVIADLGAGTDAMAGKAKKAKPEQGLVKVASAVNNYGRYFEHPGFKPIHLGH</sequence>
<reference evidence="2 3" key="1">
    <citation type="journal article" date="2020" name="Nature">
        <title>Bacterial chemolithoautotrophy via manganese oxidation.</title>
        <authorList>
            <person name="Yu H."/>
            <person name="Leadbetter J.R."/>
        </authorList>
    </citation>
    <scope>NUCLEOTIDE SEQUENCE [LARGE SCALE GENOMIC DNA]</scope>
    <source>
        <strain evidence="2 3">RBP-1</strain>
    </source>
</reference>
<comment type="caution">
    <text evidence="2">The sequence shown here is derived from an EMBL/GenBank/DDBJ whole genome shotgun (WGS) entry which is preliminary data.</text>
</comment>
<protein>
    <recommendedName>
        <fullName evidence="4">DnrO protein</fullName>
    </recommendedName>
</protein>
<proteinExistence type="predicted"/>
<evidence type="ECO:0000256" key="1">
    <source>
        <dbReference type="SAM" id="MobiDB-lite"/>
    </source>
</evidence>
<dbReference type="AlphaFoldDB" id="A0A7X6DIN4"/>
<keyword evidence="3" id="KW-1185">Reference proteome</keyword>
<evidence type="ECO:0008006" key="4">
    <source>
        <dbReference type="Google" id="ProtNLM"/>
    </source>
</evidence>
<gene>
    <name evidence="2" type="ORF">RAMLITH_18800</name>
</gene>